<dbReference type="Ensembl" id="ENSTMTT00000020488.1">
    <property type="protein sequence ID" value="ENSTMTP00000019789.1"/>
    <property type="gene ID" value="ENSTMTG00000014511.1"/>
</dbReference>
<dbReference type="PANTHER" id="PTHR21292:SF12">
    <property type="entry name" value="EXOCYST COMPLEX COMPONENT 3-LIKE PROTEIN"/>
    <property type="match status" value="1"/>
</dbReference>
<proteinExistence type="inferred from homology"/>
<protein>
    <submittedName>
        <fullName evidence="3">Uncharacterized protein</fullName>
    </submittedName>
</protein>
<name>A0A674JKI6_9SAUR</name>
<dbReference type="GeneTree" id="ENSGT01030000234613"/>
<reference evidence="3" key="1">
    <citation type="submission" date="2025-08" db="UniProtKB">
        <authorList>
            <consortium name="Ensembl"/>
        </authorList>
    </citation>
    <scope>IDENTIFICATION</scope>
</reference>
<evidence type="ECO:0000313" key="3">
    <source>
        <dbReference type="Ensembl" id="ENSTMTP00000019789.1"/>
    </source>
</evidence>
<reference evidence="3" key="2">
    <citation type="submission" date="2025-09" db="UniProtKB">
        <authorList>
            <consortium name="Ensembl"/>
        </authorList>
    </citation>
    <scope>IDENTIFICATION</scope>
</reference>
<dbReference type="Pfam" id="PF06046">
    <property type="entry name" value="Sec6"/>
    <property type="match status" value="2"/>
</dbReference>
<gene>
    <name evidence="3" type="primary">LOC112122198</name>
</gene>
<dbReference type="Proteomes" id="UP000472274">
    <property type="component" value="Unplaced"/>
</dbReference>
<accession>A0A674JKI6</accession>
<keyword evidence="4" id="KW-1185">Reference proteome</keyword>
<dbReference type="Gene3D" id="1.10.357.70">
    <property type="entry name" value="Exocyst complex component Sec6, C-terminal domain"/>
    <property type="match status" value="1"/>
</dbReference>
<comment type="similarity">
    <text evidence="1">Belongs to the SEC6 family.</text>
</comment>
<dbReference type="PANTHER" id="PTHR21292">
    <property type="entry name" value="EXOCYST COMPLEX COMPONENT SEC6-RELATED"/>
    <property type="match status" value="1"/>
</dbReference>
<dbReference type="AlphaFoldDB" id="A0A674JKI6"/>
<evidence type="ECO:0000313" key="4">
    <source>
        <dbReference type="Proteomes" id="UP000472274"/>
    </source>
</evidence>
<dbReference type="FunFam" id="1.10.357.70:FF:000001">
    <property type="entry name" value="Exocyst complex component 3"/>
    <property type="match status" value="1"/>
</dbReference>
<dbReference type="GO" id="GO:0000149">
    <property type="term" value="F:SNARE binding"/>
    <property type="evidence" value="ECO:0007669"/>
    <property type="project" value="TreeGrafter"/>
</dbReference>
<dbReference type="GO" id="GO:0000145">
    <property type="term" value="C:exocyst"/>
    <property type="evidence" value="ECO:0007669"/>
    <property type="project" value="InterPro"/>
</dbReference>
<organism evidence="3 4">
    <name type="scientific">Terrapene triunguis</name>
    <name type="common">Three-toed box turtle</name>
    <dbReference type="NCBI Taxonomy" id="2587831"/>
    <lineage>
        <taxon>Eukaryota</taxon>
        <taxon>Metazoa</taxon>
        <taxon>Chordata</taxon>
        <taxon>Craniata</taxon>
        <taxon>Vertebrata</taxon>
        <taxon>Euteleostomi</taxon>
        <taxon>Archelosauria</taxon>
        <taxon>Testudinata</taxon>
        <taxon>Testudines</taxon>
        <taxon>Cryptodira</taxon>
        <taxon>Durocryptodira</taxon>
        <taxon>Testudinoidea</taxon>
        <taxon>Emydidae</taxon>
        <taxon>Terrapene</taxon>
    </lineage>
</organism>
<sequence length="703" mass="79619">ARTLPLDEEWPEAEKAEKLARGAALKWASGVFYRPDKLEGLGHYRSREAQRNISIQSRLKSTVQSHLEGVSSGLEQLRSAAGDVRSVRRDLCAVRWHLLGSAEGFQRLAPLRAVVTEHAQLAAVVRALPQLSSVHELLAHSLRLLHGQQLLEAHAGLMALERLRDDISSQLHGSSSLPRDQALGVVESFFGGLQELSEALAQQLWRVVGGGVRLVQEDPALFVSAVRIIEREESVDDALLLAWRQRFYRVIQETVAAAHFKAAHVELKGPGLGRHLATLQSDILAELRVVKDLMVQCCPPHYDILSVCTRMYHRGLSDHLQDILSRDLDKQEIFMLLSWVLHVYQSPEMMGHPDLLPEVDVSTLAPLVSPEVVEQMERKYVGKVKASVTEWMRRTLEVEFKEWFREEEPEMDHLGFFQSALPIIVMQMLDENIRVASLVTASLQQKVYAMAMDELEAFLIRSGDRAMPKHYISYLLALLNNNMALSKPICMGLEPPPDTLWVLGMFQPLYVQLPSRKWLSGAQLVNSMCEVIDKYMRDFSHVRNPVFTFLLAESEHLVMTHYVRALMEKKMVCRSAEERSQLATRLLQDAAQLRELFHNLGLAENEQTLEVIFALQELIRLQDPALLSLEVLGFMTKYPDISDEHVSILLDLRGDVSKEVRNVVLEMMAQNPQSLPENYQPIFSNILVPAPELPFCLRKSKCA</sequence>
<evidence type="ECO:0000256" key="2">
    <source>
        <dbReference type="ARBA" id="ARBA00022483"/>
    </source>
</evidence>
<dbReference type="GO" id="GO:0006887">
    <property type="term" value="P:exocytosis"/>
    <property type="evidence" value="ECO:0007669"/>
    <property type="project" value="UniProtKB-KW"/>
</dbReference>
<evidence type="ECO:0000256" key="1">
    <source>
        <dbReference type="ARBA" id="ARBA00009447"/>
    </source>
</evidence>
<dbReference type="InterPro" id="IPR042532">
    <property type="entry name" value="EXOC3/Sec6_C"/>
</dbReference>
<dbReference type="GO" id="GO:0051601">
    <property type="term" value="P:exocyst localization"/>
    <property type="evidence" value="ECO:0007669"/>
    <property type="project" value="TreeGrafter"/>
</dbReference>
<keyword evidence="2" id="KW-0268">Exocytosis</keyword>
<dbReference type="InterPro" id="IPR010326">
    <property type="entry name" value="EXOC3/Sec6"/>
</dbReference>